<comment type="similarity">
    <text evidence="7">Belongs to the protein kinase superfamily. Ser/Thr protein kinase family. MAP kinase subfamily.</text>
</comment>
<dbReference type="InterPro" id="IPR011009">
    <property type="entry name" value="Kinase-like_dom_sf"/>
</dbReference>
<feature type="region of interest" description="Disordered" evidence="8">
    <location>
        <begin position="403"/>
        <end position="468"/>
    </location>
</feature>
<dbReference type="InterPro" id="IPR017441">
    <property type="entry name" value="Protein_kinase_ATP_BS"/>
</dbReference>
<feature type="compositionally biased region" description="Low complexity" evidence="8">
    <location>
        <begin position="502"/>
        <end position="515"/>
    </location>
</feature>
<dbReference type="Proteomes" id="UP000041254">
    <property type="component" value="Unassembled WGS sequence"/>
</dbReference>
<evidence type="ECO:0000256" key="8">
    <source>
        <dbReference type="SAM" id="MobiDB-lite"/>
    </source>
</evidence>
<dbReference type="FunFam" id="1.10.510.10:FF:000040">
    <property type="entry name" value="Mitogen-activated protein kinase"/>
    <property type="match status" value="1"/>
</dbReference>
<dbReference type="PROSITE" id="PS01351">
    <property type="entry name" value="MAPK"/>
    <property type="match status" value="1"/>
</dbReference>
<evidence type="ECO:0000256" key="5">
    <source>
        <dbReference type="ARBA" id="ARBA00022840"/>
    </source>
</evidence>
<dbReference type="SMART" id="SM00220">
    <property type="entry name" value="S_TKc"/>
    <property type="match status" value="1"/>
</dbReference>
<accession>A0A0G4FGP9</accession>
<evidence type="ECO:0000256" key="2">
    <source>
        <dbReference type="ARBA" id="ARBA00022679"/>
    </source>
</evidence>
<evidence type="ECO:0000256" key="6">
    <source>
        <dbReference type="PROSITE-ProRule" id="PRU10141"/>
    </source>
</evidence>
<organism evidence="10 11">
    <name type="scientific">Vitrella brassicaformis (strain CCMP3155)</name>
    <dbReference type="NCBI Taxonomy" id="1169540"/>
    <lineage>
        <taxon>Eukaryota</taxon>
        <taxon>Sar</taxon>
        <taxon>Alveolata</taxon>
        <taxon>Colpodellida</taxon>
        <taxon>Vitrellaceae</taxon>
        <taxon>Vitrella</taxon>
    </lineage>
</organism>
<dbReference type="FunFam" id="3.30.200.20:FF:000046">
    <property type="entry name" value="Mitogen-activated protein kinase"/>
    <property type="match status" value="1"/>
</dbReference>
<dbReference type="InterPro" id="IPR050117">
    <property type="entry name" value="MAPK"/>
</dbReference>
<feature type="compositionally biased region" description="Basic residues" evidence="8">
    <location>
        <begin position="593"/>
        <end position="605"/>
    </location>
</feature>
<dbReference type="OrthoDB" id="192887at2759"/>
<comment type="activity regulation">
    <text evidence="7">Activated by threonine and tyrosine phosphorylation.</text>
</comment>
<keyword evidence="1 7" id="KW-0723">Serine/threonine-protein kinase</keyword>
<keyword evidence="2 7" id="KW-0808">Transferase</keyword>
<keyword evidence="3 6" id="KW-0547">Nucleotide-binding</keyword>
<dbReference type="AlphaFoldDB" id="A0A0G4FGP9"/>
<sequence length="620" mass="68089">MEPNFPPSPPSASPSSNTGPSPVRKRVTVGSEEFELEAKYEVVELLGSGAYGSVCAARDTESGEIVAVKKILRPFEHSVFARRTLRELRILRLLRHENILELKDVPLPADPHTYNDIHIVTGFMEADLASIIKSGQALSEEHIQFFIYQILRGIKYCHSAGVVHRDLKPRNLLVNTNCDLRVCDFGLARFKGLDGWEQPTDMTEYVTTRWYRAPEILCTFRNYDEKVDVWSIGCIFAELLLRKPLFPGKSTKHQLELIMDLCGTPTPSQIDAIPNDNCRRFLRACGRKMPTQLSVFLERTLHAQQQPSSPTSQDPSPSAPMCLPAIAPCGLDLLRRMLAFDPADRISVEDALAHPWLQTLHCPDDEPTAPPLNLQEFSFELNPRADVDSVFRPEVYREAMYHHSRKHGSVVDQSRLDSHHTHPHPQPPPPSYMCAFAPQPPRQPDAERRASIAASSDAVTELSDLDGPFGPALQRTSVVHIHPSPSPQALYESAPASASASASSASGLSLPLGAGQQHPQPDVVMGGGGDVTTPYAHSVGVDVGKDGGGVDGDQHMVDVEEIAGKRGGPGGKRSGLCDGGATRRYMVCGGGRGRGKGHNHHHHHQQQQQQRQSSMDYPAQ</sequence>
<evidence type="ECO:0000256" key="1">
    <source>
        <dbReference type="ARBA" id="ARBA00022527"/>
    </source>
</evidence>
<dbReference type="EMBL" id="CDMY01000436">
    <property type="protein sequence ID" value="CEM12670.1"/>
    <property type="molecule type" value="Genomic_DNA"/>
</dbReference>
<dbReference type="OMA" id="HQLELIM"/>
<feature type="region of interest" description="Disordered" evidence="8">
    <location>
        <begin position="588"/>
        <end position="620"/>
    </location>
</feature>
<evidence type="ECO:0000313" key="10">
    <source>
        <dbReference type="EMBL" id="CEM12670.1"/>
    </source>
</evidence>
<keyword evidence="11" id="KW-1185">Reference proteome</keyword>
<evidence type="ECO:0000256" key="7">
    <source>
        <dbReference type="RuleBase" id="RU361165"/>
    </source>
</evidence>
<dbReference type="CDD" id="cd07834">
    <property type="entry name" value="STKc_MAPK"/>
    <property type="match status" value="1"/>
</dbReference>
<evidence type="ECO:0000259" key="9">
    <source>
        <dbReference type="PROSITE" id="PS50011"/>
    </source>
</evidence>
<dbReference type="InParanoid" id="A0A0G4FGP9"/>
<dbReference type="STRING" id="1169540.A0A0G4FGP9"/>
<keyword evidence="7" id="KW-0460">Magnesium</keyword>
<dbReference type="PROSITE" id="PS50011">
    <property type="entry name" value="PROTEIN_KINASE_DOM"/>
    <property type="match status" value="1"/>
</dbReference>
<feature type="compositionally biased region" description="Pro residues" evidence="8">
    <location>
        <begin position="1"/>
        <end position="12"/>
    </location>
</feature>
<comment type="cofactor">
    <cofactor evidence="7">
        <name>Mg(2+)</name>
        <dbReference type="ChEBI" id="CHEBI:18420"/>
    </cofactor>
</comment>
<name>A0A0G4FGP9_VITBC</name>
<feature type="compositionally biased region" description="Low complexity" evidence="8">
    <location>
        <begin position="13"/>
        <end position="22"/>
    </location>
</feature>
<feature type="domain" description="Protein kinase" evidence="9">
    <location>
        <begin position="40"/>
        <end position="357"/>
    </location>
</feature>
<feature type="region of interest" description="Disordered" evidence="8">
    <location>
        <begin position="1"/>
        <end position="25"/>
    </location>
</feature>
<reference evidence="10 11" key="1">
    <citation type="submission" date="2014-11" db="EMBL/GenBank/DDBJ databases">
        <authorList>
            <person name="Zhu J."/>
            <person name="Qi W."/>
            <person name="Song R."/>
        </authorList>
    </citation>
    <scope>NUCLEOTIDE SEQUENCE [LARGE SCALE GENOMIC DNA]</scope>
</reference>
<keyword evidence="5 6" id="KW-0067">ATP-binding</keyword>
<gene>
    <name evidence="10" type="ORF">Vbra_15396</name>
</gene>
<keyword evidence="4 7" id="KW-0418">Kinase</keyword>
<dbReference type="Pfam" id="PF00069">
    <property type="entry name" value="Pkinase"/>
    <property type="match status" value="1"/>
</dbReference>
<evidence type="ECO:0000256" key="4">
    <source>
        <dbReference type="ARBA" id="ARBA00022777"/>
    </source>
</evidence>
<dbReference type="PANTHER" id="PTHR24055">
    <property type="entry name" value="MITOGEN-ACTIVATED PROTEIN KINASE"/>
    <property type="match status" value="1"/>
</dbReference>
<evidence type="ECO:0000256" key="3">
    <source>
        <dbReference type="ARBA" id="ARBA00022741"/>
    </source>
</evidence>
<feature type="binding site" evidence="6">
    <location>
        <position position="70"/>
    </location>
    <ligand>
        <name>ATP</name>
        <dbReference type="ChEBI" id="CHEBI:30616"/>
    </ligand>
</feature>
<dbReference type="EC" id="2.7.11.24" evidence="7"/>
<dbReference type="Gene3D" id="1.10.510.10">
    <property type="entry name" value="Transferase(Phosphotransferase) domain 1"/>
    <property type="match status" value="1"/>
</dbReference>
<dbReference type="VEuPathDB" id="CryptoDB:Vbra_15396"/>
<dbReference type="GO" id="GO:0004707">
    <property type="term" value="F:MAP kinase activity"/>
    <property type="evidence" value="ECO:0007669"/>
    <property type="project" value="UniProtKB-EC"/>
</dbReference>
<dbReference type="GO" id="GO:0005524">
    <property type="term" value="F:ATP binding"/>
    <property type="evidence" value="ECO:0007669"/>
    <property type="project" value="UniProtKB-UniRule"/>
</dbReference>
<dbReference type="Gene3D" id="3.30.200.20">
    <property type="entry name" value="Phosphorylase Kinase, domain 1"/>
    <property type="match status" value="1"/>
</dbReference>
<dbReference type="InterPro" id="IPR000719">
    <property type="entry name" value="Prot_kinase_dom"/>
</dbReference>
<protein>
    <recommendedName>
        <fullName evidence="7">Mitogen-activated protein kinase</fullName>
        <ecNumber evidence="7">2.7.11.24</ecNumber>
    </recommendedName>
</protein>
<dbReference type="PhylomeDB" id="A0A0G4FGP9"/>
<proteinExistence type="inferred from homology"/>
<dbReference type="PROSITE" id="PS00108">
    <property type="entry name" value="PROTEIN_KINASE_ST"/>
    <property type="match status" value="1"/>
</dbReference>
<dbReference type="PROSITE" id="PS00107">
    <property type="entry name" value="PROTEIN_KINASE_ATP"/>
    <property type="match status" value="1"/>
</dbReference>
<dbReference type="InterPro" id="IPR003527">
    <property type="entry name" value="MAP_kinase_CS"/>
</dbReference>
<comment type="catalytic activity">
    <reaction evidence="7">
        <text>L-threonyl-[protein] + ATP = O-phospho-L-threonyl-[protein] + ADP + H(+)</text>
        <dbReference type="Rhea" id="RHEA:46608"/>
        <dbReference type="Rhea" id="RHEA-COMP:11060"/>
        <dbReference type="Rhea" id="RHEA-COMP:11605"/>
        <dbReference type="ChEBI" id="CHEBI:15378"/>
        <dbReference type="ChEBI" id="CHEBI:30013"/>
        <dbReference type="ChEBI" id="CHEBI:30616"/>
        <dbReference type="ChEBI" id="CHEBI:61977"/>
        <dbReference type="ChEBI" id="CHEBI:456216"/>
        <dbReference type="EC" id="2.7.11.24"/>
    </reaction>
</comment>
<evidence type="ECO:0000313" key="11">
    <source>
        <dbReference type="Proteomes" id="UP000041254"/>
    </source>
</evidence>
<dbReference type="InterPro" id="IPR008271">
    <property type="entry name" value="Ser/Thr_kinase_AS"/>
</dbReference>
<dbReference type="SUPFAM" id="SSF56112">
    <property type="entry name" value="Protein kinase-like (PK-like)"/>
    <property type="match status" value="1"/>
</dbReference>
<feature type="region of interest" description="Disordered" evidence="8">
    <location>
        <begin position="502"/>
        <end position="527"/>
    </location>
</feature>